<dbReference type="Gene3D" id="3.90.79.10">
    <property type="entry name" value="Nucleoside Triphosphate Pyrophosphohydrolase"/>
    <property type="match status" value="1"/>
</dbReference>
<dbReference type="GO" id="GO:0006753">
    <property type="term" value="P:nucleoside phosphate metabolic process"/>
    <property type="evidence" value="ECO:0007669"/>
    <property type="project" value="TreeGrafter"/>
</dbReference>
<dbReference type="HAMAP" id="MF_00298">
    <property type="entry name" value="Nudix_RppH"/>
    <property type="match status" value="1"/>
</dbReference>
<dbReference type="InterPro" id="IPR015797">
    <property type="entry name" value="NUDIX_hydrolase-like_dom_sf"/>
</dbReference>
<comment type="cofactor">
    <cofactor evidence="1">
        <name>Mn(2+)</name>
        <dbReference type="ChEBI" id="CHEBI:29035"/>
    </cofactor>
</comment>
<dbReference type="PROSITE" id="PS51462">
    <property type="entry name" value="NUDIX"/>
    <property type="match status" value="1"/>
</dbReference>
<dbReference type="PANTHER" id="PTHR11839:SF22">
    <property type="entry name" value="NUDIX HYDROLASE 26, CHLOROPLASTIC"/>
    <property type="match status" value="1"/>
</dbReference>
<dbReference type="InterPro" id="IPR020476">
    <property type="entry name" value="Nudix_hydrolase"/>
</dbReference>
<keyword evidence="7" id="KW-1185">Reference proteome</keyword>
<dbReference type="SUPFAM" id="SSF55811">
    <property type="entry name" value="Nudix"/>
    <property type="match status" value="1"/>
</dbReference>
<protein>
    <recommendedName>
        <fullName evidence="4">RNA pyrophosphohydrolase</fullName>
        <ecNumber evidence="4">3.6.1.-</ecNumber>
    </recommendedName>
    <alternativeName>
        <fullName evidence="4">(Di)nucleoside polyphosphate hydrolase</fullName>
    </alternativeName>
</protein>
<dbReference type="GO" id="GO:0008893">
    <property type="term" value="F:guanosine-3',5'-bis(diphosphate) 3'-diphosphatase activity"/>
    <property type="evidence" value="ECO:0007669"/>
    <property type="project" value="TreeGrafter"/>
</dbReference>
<dbReference type="AlphaFoldDB" id="A0A1G6T837"/>
<evidence type="ECO:0000256" key="3">
    <source>
        <dbReference type="ARBA" id="ARBA00022801"/>
    </source>
</evidence>
<dbReference type="NCBIfam" id="NF001938">
    <property type="entry name" value="PRK00714.1-5"/>
    <property type="match status" value="1"/>
</dbReference>
<dbReference type="CDD" id="cd03671">
    <property type="entry name" value="NUDIX_Ap4A_hydrolase_plant_like"/>
    <property type="match status" value="1"/>
</dbReference>
<dbReference type="InterPro" id="IPR000086">
    <property type="entry name" value="NUDIX_hydrolase_dom"/>
</dbReference>
<comment type="similarity">
    <text evidence="4">Belongs to the Nudix hydrolase family. RppH subfamily.</text>
</comment>
<reference evidence="6 7" key="1">
    <citation type="submission" date="2016-10" db="EMBL/GenBank/DDBJ databases">
        <authorList>
            <person name="de Groot N.N."/>
        </authorList>
    </citation>
    <scope>NUCLEOTIDE SEQUENCE [LARGE SCALE GENOMIC DNA]</scope>
    <source>
        <strain evidence="6 7">DSM 22220</strain>
    </source>
</reference>
<evidence type="ECO:0000313" key="6">
    <source>
        <dbReference type="EMBL" id="SDD25163.1"/>
    </source>
</evidence>
<dbReference type="GO" id="GO:0019693">
    <property type="term" value="P:ribose phosphate metabolic process"/>
    <property type="evidence" value="ECO:0007669"/>
    <property type="project" value="TreeGrafter"/>
</dbReference>
<feature type="domain" description="Nudix hydrolase" evidence="5">
    <location>
        <begin position="18"/>
        <end position="162"/>
    </location>
</feature>
<comment type="cofactor">
    <cofactor evidence="4">
        <name>a divalent metal cation</name>
        <dbReference type="ChEBI" id="CHEBI:60240"/>
    </cofactor>
</comment>
<evidence type="ECO:0000259" key="5">
    <source>
        <dbReference type="PROSITE" id="PS51462"/>
    </source>
</evidence>
<proteinExistence type="inferred from homology"/>
<evidence type="ECO:0000313" key="7">
    <source>
        <dbReference type="Proteomes" id="UP000199344"/>
    </source>
</evidence>
<dbReference type="PRINTS" id="PR00502">
    <property type="entry name" value="NUDIXFAMILY"/>
</dbReference>
<feature type="short sequence motif" description="Nudix box" evidence="4">
    <location>
        <begin position="52"/>
        <end position="73"/>
    </location>
</feature>
<gene>
    <name evidence="4" type="primary">rppH</name>
    <name evidence="4" type="synonym">nudH</name>
    <name evidence="6" type="ORF">SAMN05421538_101215</name>
</gene>
<dbReference type="Pfam" id="PF00293">
    <property type="entry name" value="NUDIX"/>
    <property type="match status" value="1"/>
</dbReference>
<organism evidence="6 7">
    <name type="scientific">Paracoccus isoporae</name>
    <dbReference type="NCBI Taxonomy" id="591205"/>
    <lineage>
        <taxon>Bacteria</taxon>
        <taxon>Pseudomonadati</taxon>
        <taxon>Pseudomonadota</taxon>
        <taxon>Alphaproteobacteria</taxon>
        <taxon>Rhodobacterales</taxon>
        <taxon>Paracoccaceae</taxon>
        <taxon>Paracoccus</taxon>
    </lineage>
</organism>
<dbReference type="STRING" id="591205.SAMN05421538_101215"/>
<dbReference type="PROSITE" id="PS00893">
    <property type="entry name" value="NUDIX_BOX"/>
    <property type="match status" value="1"/>
</dbReference>
<dbReference type="PANTHER" id="PTHR11839">
    <property type="entry name" value="UDP/ADP-SUGAR PYROPHOSPHATASE"/>
    <property type="match status" value="1"/>
</dbReference>
<sequence length="169" mass="18821">MSEQEAASDSRLGPSGLPYRPCAGVVLLNRDGLVFAGQRIDNPGHAWQMPQGGIDKGETPLQAAIRELGEETGLPADSVEIVAEADDWVYYDLPDELLGKVWKGKYGGQCQKWVLMRFTGEDGQVNIATDHAEFDKWAWMRADDLARKIVPFKRQVYAQVFAAFRDHLA</sequence>
<dbReference type="InterPro" id="IPR022927">
    <property type="entry name" value="RppH"/>
</dbReference>
<comment type="cofactor">
    <cofactor evidence="2">
        <name>Mg(2+)</name>
        <dbReference type="ChEBI" id="CHEBI:18420"/>
    </cofactor>
</comment>
<accession>A0A1G6T837</accession>
<dbReference type="GO" id="GO:0034432">
    <property type="term" value="F:bis(5'-adenosyl)-pentaphosphatase activity"/>
    <property type="evidence" value="ECO:0007669"/>
    <property type="project" value="TreeGrafter"/>
</dbReference>
<keyword evidence="3 4" id="KW-0378">Hydrolase</keyword>
<dbReference type="OrthoDB" id="9816040at2"/>
<evidence type="ECO:0000256" key="2">
    <source>
        <dbReference type="ARBA" id="ARBA00001946"/>
    </source>
</evidence>
<dbReference type="EC" id="3.6.1.-" evidence="4"/>
<name>A0A1G6T837_9RHOB</name>
<dbReference type="InterPro" id="IPR020084">
    <property type="entry name" value="NUDIX_hydrolase_CS"/>
</dbReference>
<comment type="function">
    <text evidence="4">Accelerates the degradation of transcripts by removing pyrophosphate from the 5'-end of triphosphorylated RNA, leading to a more labile monophosphorylated state that can stimulate subsequent ribonuclease cleavage.</text>
</comment>
<evidence type="ECO:0000256" key="1">
    <source>
        <dbReference type="ARBA" id="ARBA00001936"/>
    </source>
</evidence>
<dbReference type="RefSeq" id="WP_090520083.1">
    <property type="nucleotide sequence ID" value="NZ_FNAH01000001.1"/>
</dbReference>
<dbReference type="EMBL" id="FNAH01000001">
    <property type="protein sequence ID" value="SDD25163.1"/>
    <property type="molecule type" value="Genomic_DNA"/>
</dbReference>
<evidence type="ECO:0000256" key="4">
    <source>
        <dbReference type="HAMAP-Rule" id="MF_00298"/>
    </source>
</evidence>
<dbReference type="Proteomes" id="UP000199344">
    <property type="component" value="Unassembled WGS sequence"/>
</dbReference>